<dbReference type="RefSeq" id="WP_140594339.1">
    <property type="nucleotide sequence ID" value="NZ_VFWZ01000004.1"/>
</dbReference>
<proteinExistence type="predicted"/>
<dbReference type="NCBIfam" id="TIGR02167">
    <property type="entry name" value="Liste_lipo_26"/>
    <property type="match status" value="3"/>
</dbReference>
<evidence type="ECO:0000313" key="7">
    <source>
        <dbReference type="Proteomes" id="UP000315540"/>
    </source>
</evidence>
<dbReference type="PANTHER" id="PTHR24026">
    <property type="entry name" value="FAT ATYPICAL CADHERIN-RELATED"/>
    <property type="match status" value="1"/>
</dbReference>
<dbReference type="InterPro" id="IPR005046">
    <property type="entry name" value="DUF285"/>
</dbReference>
<feature type="domain" description="Cadherin" evidence="5">
    <location>
        <begin position="32"/>
        <end position="132"/>
    </location>
</feature>
<dbReference type="AlphaFoldDB" id="A0A504JFT8"/>
<gene>
    <name evidence="6" type="ORF">FHK87_14530</name>
</gene>
<dbReference type="InterPro" id="IPR011889">
    <property type="entry name" value="Liste_lipo_26"/>
</dbReference>
<dbReference type="SUPFAM" id="SSF49299">
    <property type="entry name" value="PKD domain"/>
    <property type="match status" value="1"/>
</dbReference>
<reference evidence="6 7" key="1">
    <citation type="submission" date="2019-06" db="EMBL/GenBank/DDBJ databases">
        <authorList>
            <person name="Meng X."/>
        </authorList>
    </citation>
    <scope>NUCLEOTIDE SEQUENCE [LARGE SCALE GENOMIC DNA]</scope>
    <source>
        <strain evidence="6 7">M625</strain>
    </source>
</reference>
<dbReference type="InterPro" id="IPR002126">
    <property type="entry name" value="Cadherin-like_dom"/>
</dbReference>
<dbReference type="OrthoDB" id="1439291at2"/>
<keyword evidence="2" id="KW-1133">Transmembrane helix</keyword>
<dbReference type="InterPro" id="IPR013783">
    <property type="entry name" value="Ig-like_fold"/>
</dbReference>
<accession>A0A504JFT8</accession>
<dbReference type="InterPro" id="IPR000601">
    <property type="entry name" value="PKD_dom"/>
</dbReference>
<dbReference type="GO" id="GO:0005886">
    <property type="term" value="C:plasma membrane"/>
    <property type="evidence" value="ECO:0007669"/>
    <property type="project" value="UniProtKB-SubCell"/>
</dbReference>
<keyword evidence="2" id="KW-0472">Membrane</keyword>
<evidence type="ECO:0000256" key="1">
    <source>
        <dbReference type="ARBA" id="ARBA00022692"/>
    </source>
</evidence>
<dbReference type="PROSITE" id="PS51257">
    <property type="entry name" value="PROKAR_LIPOPROTEIN"/>
    <property type="match status" value="1"/>
</dbReference>
<feature type="signal peptide" evidence="3">
    <location>
        <begin position="1"/>
        <end position="23"/>
    </location>
</feature>
<keyword evidence="1" id="KW-0812">Transmembrane</keyword>
<name>A0A504JFT8_9FLAO</name>
<feature type="domain" description="Cadherin" evidence="5">
    <location>
        <begin position="133"/>
        <end position="252"/>
    </location>
</feature>
<sequence length="455" mass="49186">MKSIFTLSITLVMTLLFVSCSNDDDTIQYLLSLENLPVSIDENPQTNTVIGNFTVTQENLTGDLSFEIIEQSVAGAVTIDAQGQLLVADAMAFNFEVNPSITVTVRVRSGGLTDTATFTITINDITELNPSLSIEDFTATLDENPETDFVIGTITINQADLTDAVRFEITSQSVMGAVKVNTQGQLLVADATAFDFETNPSITGEVSVTSGSLTDTAAFSMNVTDVNEFPAGAFVTKWELTPSNLTIQLPIFNASLGIDADYDFQVDWGDGTIREVTSFDDPDATHTYATPGVKTIIITGTLEGFNFTLNQDSRAFIIDVAQWGNMLLGNFVGHFSGCINLRGFTAKDTPDLSKITSFAFMFSSATSFNGDISNWDVSNVRDMAAAFRDATSFNQDISGWDVSNVVSMQAMFSGASSFNQDLSNWPTDNVTICDRFNEGTSALTPENLPTRGTCF</sequence>
<dbReference type="PROSITE" id="PS50268">
    <property type="entry name" value="CADHERIN_2"/>
    <property type="match status" value="2"/>
</dbReference>
<dbReference type="SUPFAM" id="SSF49313">
    <property type="entry name" value="Cadherin-like"/>
    <property type="match status" value="2"/>
</dbReference>
<evidence type="ECO:0000313" key="6">
    <source>
        <dbReference type="EMBL" id="TPN85241.1"/>
    </source>
</evidence>
<dbReference type="GO" id="GO:0007156">
    <property type="term" value="P:homophilic cell adhesion via plasma membrane adhesion molecules"/>
    <property type="evidence" value="ECO:0007669"/>
    <property type="project" value="InterPro"/>
</dbReference>
<dbReference type="PROSITE" id="PS50093">
    <property type="entry name" value="PKD"/>
    <property type="match status" value="1"/>
</dbReference>
<dbReference type="Gene3D" id="2.60.40.10">
    <property type="entry name" value="Immunoglobulins"/>
    <property type="match status" value="1"/>
</dbReference>
<dbReference type="Gene3D" id="2.60.40.60">
    <property type="entry name" value="Cadherins"/>
    <property type="match status" value="2"/>
</dbReference>
<feature type="domain" description="PKD" evidence="4">
    <location>
        <begin position="264"/>
        <end position="301"/>
    </location>
</feature>
<dbReference type="InterPro" id="IPR035986">
    <property type="entry name" value="PKD_dom_sf"/>
</dbReference>
<evidence type="ECO:0000256" key="3">
    <source>
        <dbReference type="SAM" id="SignalP"/>
    </source>
</evidence>
<feature type="chain" id="PRO_5021328545" evidence="3">
    <location>
        <begin position="24"/>
        <end position="455"/>
    </location>
</feature>
<dbReference type="GO" id="GO:0005509">
    <property type="term" value="F:calcium ion binding"/>
    <property type="evidence" value="ECO:0007669"/>
    <property type="project" value="InterPro"/>
</dbReference>
<comment type="caution">
    <text evidence="6">The sequence shown here is derived from an EMBL/GenBank/DDBJ whole genome shotgun (WGS) entry which is preliminary data.</text>
</comment>
<dbReference type="PANTHER" id="PTHR24026:SF126">
    <property type="entry name" value="PROTOCADHERIN FAT 4"/>
    <property type="match status" value="1"/>
</dbReference>
<dbReference type="Pfam" id="PF03382">
    <property type="entry name" value="DUF285"/>
    <property type="match status" value="1"/>
</dbReference>
<organism evidence="6 7">
    <name type="scientific">Aquimarina algicola</name>
    <dbReference type="NCBI Taxonomy" id="2589995"/>
    <lineage>
        <taxon>Bacteria</taxon>
        <taxon>Pseudomonadati</taxon>
        <taxon>Bacteroidota</taxon>
        <taxon>Flavobacteriia</taxon>
        <taxon>Flavobacteriales</taxon>
        <taxon>Flavobacteriaceae</taxon>
        <taxon>Aquimarina</taxon>
    </lineage>
</organism>
<evidence type="ECO:0000256" key="2">
    <source>
        <dbReference type="ARBA" id="ARBA00022989"/>
    </source>
</evidence>
<keyword evidence="7" id="KW-1185">Reference proteome</keyword>
<evidence type="ECO:0000259" key="4">
    <source>
        <dbReference type="PROSITE" id="PS50093"/>
    </source>
</evidence>
<dbReference type="InterPro" id="IPR015919">
    <property type="entry name" value="Cadherin-like_sf"/>
</dbReference>
<keyword evidence="3" id="KW-0732">Signal</keyword>
<dbReference type="Proteomes" id="UP000315540">
    <property type="component" value="Unassembled WGS sequence"/>
</dbReference>
<protein>
    <submittedName>
        <fullName evidence="6">BspA family leucine-rich repeat surface protein</fullName>
    </submittedName>
</protein>
<dbReference type="SMART" id="SM00112">
    <property type="entry name" value="CA"/>
    <property type="match status" value="2"/>
</dbReference>
<evidence type="ECO:0000259" key="5">
    <source>
        <dbReference type="PROSITE" id="PS50268"/>
    </source>
</evidence>
<dbReference type="CDD" id="cd11304">
    <property type="entry name" value="Cadherin_repeat"/>
    <property type="match status" value="2"/>
</dbReference>
<dbReference type="EMBL" id="VFWZ01000004">
    <property type="protein sequence ID" value="TPN85241.1"/>
    <property type="molecule type" value="Genomic_DNA"/>
</dbReference>